<dbReference type="NCBIfam" id="TIGR04498">
    <property type="entry name" value="AbiV_defense"/>
    <property type="match status" value="1"/>
</dbReference>
<evidence type="ECO:0000313" key="2">
    <source>
        <dbReference type="Proteomes" id="UP000016587"/>
    </source>
</evidence>
<protein>
    <recommendedName>
        <fullName evidence="3">AbiV family abortive infection protein</fullName>
    </recommendedName>
</protein>
<dbReference type="Proteomes" id="UP000016587">
    <property type="component" value="Chromosome"/>
</dbReference>
<reference evidence="1 2" key="1">
    <citation type="journal article" date="2013" name="J. Bacteriol.">
        <title>Roles of HynAB and Ech, the only two hydrogenases found in the model sulfate reducer Desulfovibrio gigas.</title>
        <authorList>
            <person name="Morais-Silva F.O."/>
            <person name="Santos C.I."/>
            <person name="Rodrigues R."/>
            <person name="Pereira I.A."/>
            <person name="Rodrigues-Pousada C."/>
        </authorList>
    </citation>
    <scope>NUCLEOTIDE SEQUENCE [LARGE SCALE GENOMIC DNA]</scope>
    <source>
        <strain evidence="2">ATCC 19364 / DSM 1382 / NCIMB 9332 / VKM B-1759</strain>
    </source>
</reference>
<dbReference type="HOGENOM" id="CLU_1250226_0_0_7"/>
<accession>T2GCI2</accession>
<keyword evidence="2" id="KW-1185">Reference proteome</keyword>
<dbReference type="STRING" id="1121448.DGI_2067"/>
<proteinExistence type="predicted"/>
<dbReference type="eggNOG" id="ENOG502ZK8B">
    <property type="taxonomic scope" value="Bacteria"/>
</dbReference>
<dbReference type="OrthoDB" id="1454114at2"/>
<dbReference type="KEGG" id="dgg:DGI_2067"/>
<gene>
    <name evidence="1" type="ORF">DGI_2067</name>
</gene>
<dbReference type="RefSeq" id="WP_021760749.1">
    <property type="nucleotide sequence ID" value="NC_022444.1"/>
</dbReference>
<dbReference type="PATRIC" id="fig|1121448.10.peg.2022"/>
<dbReference type="Pfam" id="PF18728">
    <property type="entry name" value="HEPN_AbiV"/>
    <property type="match status" value="1"/>
</dbReference>
<reference evidence="2" key="2">
    <citation type="submission" date="2013-07" db="EMBL/GenBank/DDBJ databases">
        <authorList>
            <person name="Morais-Silva F.O."/>
            <person name="Rezende A.M."/>
            <person name="Pimentel C."/>
            <person name="Resende D.M."/>
            <person name="Santos C.I."/>
            <person name="Clemente C."/>
            <person name="de Oliveira L.M."/>
            <person name="da Silva S.M."/>
            <person name="Costa D.A."/>
            <person name="Varela-Raposo A."/>
            <person name="Horacio E.C.A."/>
            <person name="Matos M."/>
            <person name="Flores O."/>
            <person name="Ruiz J.C."/>
            <person name="Rodrigues-Pousada C."/>
        </authorList>
    </citation>
    <scope>NUCLEOTIDE SEQUENCE [LARGE SCALE GENOMIC DNA]</scope>
    <source>
        <strain evidence="2">ATCC 19364 / DSM 1382 / NCIMB 9332 / VKM B-1759</strain>
    </source>
</reference>
<evidence type="ECO:0008006" key="3">
    <source>
        <dbReference type="Google" id="ProtNLM"/>
    </source>
</evidence>
<dbReference type="EMBL" id="CP006585">
    <property type="protein sequence ID" value="AGW13836.1"/>
    <property type="molecule type" value="Genomic_DNA"/>
</dbReference>
<sequence>MPDKNNKTVTDLSLSPYRGELSPEDVAKGMECVIDNAKRLANDARILFDAGRYPSSCALAILSIEEIGKLSILRRIALGGDDDSIKAIWREFSSHTDKNFMWMFLTMALSGARKLADFRKLFNRSNAKLLNNIKSMSLYSGCYGRKHWSNPHEVVDKELAIFLLKTAELLSTSNKRCPSVREVQLWIEYMQPVWNTDYESQTNALAKWHQALTEEGLAEDGKYKMDDFVKNGVVTPFGKDLSEF</sequence>
<name>T2GCI2_MEGG1</name>
<dbReference type="InterPro" id="IPR030987">
    <property type="entry name" value="AbiV"/>
</dbReference>
<dbReference type="AlphaFoldDB" id="T2GCI2"/>
<evidence type="ECO:0000313" key="1">
    <source>
        <dbReference type="EMBL" id="AGW13836.1"/>
    </source>
</evidence>
<organism evidence="1 2">
    <name type="scientific">Megalodesulfovibrio gigas (strain ATCC 19364 / DSM 1382 / NCIMB 9332 / VKM B-1759)</name>
    <name type="common">Desulfovibrio gigas</name>
    <dbReference type="NCBI Taxonomy" id="1121448"/>
    <lineage>
        <taxon>Bacteria</taxon>
        <taxon>Pseudomonadati</taxon>
        <taxon>Thermodesulfobacteriota</taxon>
        <taxon>Desulfovibrionia</taxon>
        <taxon>Desulfovibrionales</taxon>
        <taxon>Desulfovibrionaceae</taxon>
        <taxon>Megalodesulfovibrio</taxon>
    </lineage>
</organism>